<name>A0ABM0M639_SACKO</name>
<feature type="disulfide bond" evidence="1">
    <location>
        <begin position="194"/>
        <end position="203"/>
    </location>
</feature>
<gene>
    <name evidence="4" type="primary">LOC102807101</name>
</gene>
<feature type="domain" description="EGF-like" evidence="2">
    <location>
        <begin position="105"/>
        <end position="138"/>
    </location>
</feature>
<feature type="disulfide bond" evidence="1">
    <location>
        <begin position="128"/>
        <end position="137"/>
    </location>
</feature>
<dbReference type="Proteomes" id="UP000694865">
    <property type="component" value="Unplaced"/>
</dbReference>
<dbReference type="RefSeq" id="XP_006815480.1">
    <property type="nucleotide sequence ID" value="XM_006815417.1"/>
</dbReference>
<evidence type="ECO:0000256" key="1">
    <source>
        <dbReference type="PROSITE-ProRule" id="PRU00076"/>
    </source>
</evidence>
<dbReference type="Pfam" id="PF00053">
    <property type="entry name" value="EGF_laminin"/>
    <property type="match status" value="1"/>
</dbReference>
<dbReference type="GeneID" id="102807101"/>
<dbReference type="PROSITE" id="PS01186">
    <property type="entry name" value="EGF_2"/>
    <property type="match status" value="1"/>
</dbReference>
<dbReference type="Gene3D" id="2.10.25.10">
    <property type="entry name" value="Laminin"/>
    <property type="match status" value="1"/>
</dbReference>
<protein>
    <submittedName>
        <fullName evidence="4">Neurogenic locus notch homolog protein 1-like</fullName>
    </submittedName>
</protein>
<dbReference type="InterPro" id="IPR051830">
    <property type="entry name" value="NOTCH_homolog"/>
</dbReference>
<dbReference type="SUPFAM" id="SSF57196">
    <property type="entry name" value="EGF/Laminin"/>
    <property type="match status" value="1"/>
</dbReference>
<dbReference type="InterPro" id="IPR000742">
    <property type="entry name" value="EGF"/>
</dbReference>
<keyword evidence="1" id="KW-1015">Disulfide bond</keyword>
<keyword evidence="3" id="KW-1185">Reference proteome</keyword>
<accession>A0ABM0M639</accession>
<dbReference type="InterPro" id="IPR002049">
    <property type="entry name" value="LE_dom"/>
</dbReference>
<evidence type="ECO:0000313" key="3">
    <source>
        <dbReference type="Proteomes" id="UP000694865"/>
    </source>
</evidence>
<dbReference type="PANTHER" id="PTHR24033:SF151">
    <property type="entry name" value="NOTCH 2"/>
    <property type="match status" value="1"/>
</dbReference>
<keyword evidence="1" id="KW-0245">EGF-like domain</keyword>
<sequence>MAHHREGEAIRSILVQKAHVLTDGVILKVTTPNVAVHGDGTELSANIVTPGGVSMALAIRHHVIVMQGGVAITAVRVDLALVYMEYAPMIKMSAFVRMAGKEITAVESCSESACIHGTCDEETKKCDCRDGWSGYNCGTCGYGTCKHGECSLTGSYCRCYGPWSGERCDVCGISACINGDCDFGDYGSGIICTCHNGWTGQNCDVVAVGAENIELGQSSTELRESSMCMLILTVSLILAG</sequence>
<comment type="caution">
    <text evidence="1">Lacks conserved residue(s) required for the propagation of feature annotation.</text>
</comment>
<proteinExistence type="predicted"/>
<organism evidence="3 4">
    <name type="scientific">Saccoglossus kowalevskii</name>
    <name type="common">Acorn worm</name>
    <dbReference type="NCBI Taxonomy" id="10224"/>
    <lineage>
        <taxon>Eukaryota</taxon>
        <taxon>Metazoa</taxon>
        <taxon>Hemichordata</taxon>
        <taxon>Enteropneusta</taxon>
        <taxon>Harrimaniidae</taxon>
        <taxon>Saccoglossus</taxon>
    </lineage>
</organism>
<reference evidence="4" key="1">
    <citation type="submission" date="2025-08" db="UniProtKB">
        <authorList>
            <consortium name="RefSeq"/>
        </authorList>
    </citation>
    <scope>IDENTIFICATION</scope>
    <source>
        <tissue evidence="4">Testes</tissue>
    </source>
</reference>
<evidence type="ECO:0000313" key="4">
    <source>
        <dbReference type="RefSeq" id="XP_006815480.1"/>
    </source>
</evidence>
<feature type="disulfide bond" evidence="1">
    <location>
        <begin position="171"/>
        <end position="181"/>
    </location>
</feature>
<feature type="domain" description="EGF-like" evidence="2">
    <location>
        <begin position="169"/>
        <end position="204"/>
    </location>
</feature>
<feature type="disulfide bond" evidence="1">
    <location>
        <begin position="109"/>
        <end position="119"/>
    </location>
</feature>
<evidence type="ECO:0000259" key="2">
    <source>
        <dbReference type="PROSITE" id="PS50026"/>
    </source>
</evidence>
<dbReference type="PANTHER" id="PTHR24033">
    <property type="entry name" value="EGF-LIKE DOMAIN-CONTAINING PROTEIN"/>
    <property type="match status" value="1"/>
</dbReference>
<dbReference type="PROSITE" id="PS00022">
    <property type="entry name" value="EGF_1"/>
    <property type="match status" value="2"/>
</dbReference>
<dbReference type="SMART" id="SM00181">
    <property type="entry name" value="EGF"/>
    <property type="match status" value="3"/>
</dbReference>
<dbReference type="PROSITE" id="PS50026">
    <property type="entry name" value="EGF_3"/>
    <property type="match status" value="2"/>
</dbReference>